<evidence type="ECO:0000313" key="1">
    <source>
        <dbReference type="EMBL" id="RDI42777.1"/>
    </source>
</evidence>
<protein>
    <submittedName>
        <fullName evidence="1">Uncharacterized protein</fullName>
    </submittedName>
</protein>
<comment type="caution">
    <text evidence="1">The sequence shown here is derived from an EMBL/GenBank/DDBJ whole genome shotgun (WGS) entry which is preliminary data.</text>
</comment>
<organism evidence="1 2">
    <name type="scientific">Nocardia mexicana</name>
    <dbReference type="NCBI Taxonomy" id="279262"/>
    <lineage>
        <taxon>Bacteria</taxon>
        <taxon>Bacillati</taxon>
        <taxon>Actinomycetota</taxon>
        <taxon>Actinomycetes</taxon>
        <taxon>Mycobacteriales</taxon>
        <taxon>Nocardiaceae</taxon>
        <taxon>Nocardia</taxon>
    </lineage>
</organism>
<dbReference type="Proteomes" id="UP000255355">
    <property type="component" value="Unassembled WGS sequence"/>
</dbReference>
<gene>
    <name evidence="1" type="ORF">DFR68_12440</name>
</gene>
<proteinExistence type="predicted"/>
<name>A0A370GGI9_9NOCA</name>
<sequence length="141" mass="15741">MQAAFTDYHVVAAGARSSAQHLSERLRQAWQVRHSSPDHRTQLGALLPGLIRDAQGTAFDAGQIVSVPRRSRHFIEVARAYLQRDEATAAFTMLNKSEEAAPETIRYNGFAREMLHELLKHPPSGLRDDVRELSRRVGVAA</sequence>
<reference evidence="1 2" key="1">
    <citation type="submission" date="2018-07" db="EMBL/GenBank/DDBJ databases">
        <title>Genomic Encyclopedia of Type Strains, Phase IV (KMG-IV): sequencing the most valuable type-strain genomes for metagenomic binning, comparative biology and taxonomic classification.</title>
        <authorList>
            <person name="Goeker M."/>
        </authorList>
    </citation>
    <scope>NUCLEOTIDE SEQUENCE [LARGE SCALE GENOMIC DNA]</scope>
    <source>
        <strain evidence="1 2">DSM 44952</strain>
    </source>
</reference>
<evidence type="ECO:0000313" key="2">
    <source>
        <dbReference type="Proteomes" id="UP000255355"/>
    </source>
</evidence>
<dbReference type="AlphaFoldDB" id="A0A370GGI9"/>
<keyword evidence="2" id="KW-1185">Reference proteome</keyword>
<dbReference type="EMBL" id="QQAZ01000024">
    <property type="protein sequence ID" value="RDI42777.1"/>
    <property type="molecule type" value="Genomic_DNA"/>
</dbReference>
<accession>A0A370GGI9</accession>